<evidence type="ECO:0000313" key="2">
    <source>
        <dbReference type="Proteomes" id="UP000828941"/>
    </source>
</evidence>
<reference evidence="1 2" key="1">
    <citation type="journal article" date="2022" name="DNA Res.">
        <title>Chromosomal-level genome assembly of the orchid tree Bauhinia variegata (Leguminosae; Cercidoideae) supports the allotetraploid origin hypothesis of Bauhinia.</title>
        <authorList>
            <person name="Zhong Y."/>
            <person name="Chen Y."/>
            <person name="Zheng D."/>
            <person name="Pang J."/>
            <person name="Liu Y."/>
            <person name="Luo S."/>
            <person name="Meng S."/>
            <person name="Qian L."/>
            <person name="Wei D."/>
            <person name="Dai S."/>
            <person name="Zhou R."/>
        </authorList>
    </citation>
    <scope>NUCLEOTIDE SEQUENCE [LARGE SCALE GENOMIC DNA]</scope>
    <source>
        <strain evidence="1">BV-YZ2020</strain>
    </source>
</reference>
<dbReference type="EMBL" id="CM039434">
    <property type="protein sequence ID" value="KAI4324268.1"/>
    <property type="molecule type" value="Genomic_DNA"/>
</dbReference>
<organism evidence="1 2">
    <name type="scientific">Bauhinia variegata</name>
    <name type="common">Purple orchid tree</name>
    <name type="synonym">Phanera variegata</name>
    <dbReference type="NCBI Taxonomy" id="167791"/>
    <lineage>
        <taxon>Eukaryota</taxon>
        <taxon>Viridiplantae</taxon>
        <taxon>Streptophyta</taxon>
        <taxon>Embryophyta</taxon>
        <taxon>Tracheophyta</taxon>
        <taxon>Spermatophyta</taxon>
        <taxon>Magnoliopsida</taxon>
        <taxon>eudicotyledons</taxon>
        <taxon>Gunneridae</taxon>
        <taxon>Pentapetalae</taxon>
        <taxon>rosids</taxon>
        <taxon>fabids</taxon>
        <taxon>Fabales</taxon>
        <taxon>Fabaceae</taxon>
        <taxon>Cercidoideae</taxon>
        <taxon>Cercideae</taxon>
        <taxon>Bauhiniinae</taxon>
        <taxon>Bauhinia</taxon>
    </lineage>
</organism>
<dbReference type="Proteomes" id="UP000828941">
    <property type="component" value="Chromosome 9"/>
</dbReference>
<protein>
    <submittedName>
        <fullName evidence="1">Uncharacterized protein</fullName>
    </submittedName>
</protein>
<comment type="caution">
    <text evidence="1">The sequence shown here is derived from an EMBL/GenBank/DDBJ whole genome shotgun (WGS) entry which is preliminary data.</text>
</comment>
<sequence>MPMKTTSLAFFFLAFAFALTTALGRSIAGAGDVEPLLDTDGKPVINGGSYCIWSAPPANGGGFIPLALDGETCPISVMQAPHGCKDRIVTTTELHST</sequence>
<accession>A0ACB9MJD1</accession>
<proteinExistence type="predicted"/>
<keyword evidence="2" id="KW-1185">Reference proteome</keyword>
<evidence type="ECO:0000313" key="1">
    <source>
        <dbReference type="EMBL" id="KAI4324268.1"/>
    </source>
</evidence>
<gene>
    <name evidence="1" type="ORF">L6164_023821</name>
</gene>
<name>A0ACB9MJD1_BAUVA</name>